<name>A0A2I0HQ26_PUNGR</name>
<evidence type="ECO:0000313" key="2">
    <source>
        <dbReference type="Proteomes" id="UP000233551"/>
    </source>
</evidence>
<accession>A0A2I0HQ26</accession>
<protein>
    <recommendedName>
        <fullName evidence="3">Retrovirus-related Pol polyprotein from transposon TNT 1-94</fullName>
    </recommendedName>
</protein>
<comment type="caution">
    <text evidence="1">The sequence shown here is derived from an EMBL/GenBank/DDBJ whole genome shotgun (WGS) entry which is preliminary data.</text>
</comment>
<evidence type="ECO:0008006" key="3">
    <source>
        <dbReference type="Google" id="ProtNLM"/>
    </source>
</evidence>
<dbReference type="PANTHER" id="PTHR35317:SF24">
    <property type="entry name" value="RETROVIRUS-RELATED POL POLYPROTEIN FROM TRANSPOSON TNT 1-94"/>
    <property type="match status" value="1"/>
</dbReference>
<gene>
    <name evidence="1" type="ORF">CRG98_045799</name>
</gene>
<dbReference type="Pfam" id="PF14223">
    <property type="entry name" value="Retrotran_gag_2"/>
    <property type="match status" value="1"/>
</dbReference>
<evidence type="ECO:0000313" key="1">
    <source>
        <dbReference type="EMBL" id="PKI33815.1"/>
    </source>
</evidence>
<organism evidence="1 2">
    <name type="scientific">Punica granatum</name>
    <name type="common">Pomegranate</name>
    <dbReference type="NCBI Taxonomy" id="22663"/>
    <lineage>
        <taxon>Eukaryota</taxon>
        <taxon>Viridiplantae</taxon>
        <taxon>Streptophyta</taxon>
        <taxon>Embryophyta</taxon>
        <taxon>Tracheophyta</taxon>
        <taxon>Spermatophyta</taxon>
        <taxon>Magnoliopsida</taxon>
        <taxon>eudicotyledons</taxon>
        <taxon>Gunneridae</taxon>
        <taxon>Pentapetalae</taxon>
        <taxon>rosids</taxon>
        <taxon>malvids</taxon>
        <taxon>Myrtales</taxon>
        <taxon>Lythraceae</taxon>
        <taxon>Punica</taxon>
    </lineage>
</organism>
<dbReference type="Proteomes" id="UP000233551">
    <property type="component" value="Unassembled WGS sequence"/>
</dbReference>
<feature type="non-terminal residue" evidence="1">
    <location>
        <position position="1"/>
    </location>
</feature>
<dbReference type="PANTHER" id="PTHR35317">
    <property type="entry name" value="OS04G0629600 PROTEIN"/>
    <property type="match status" value="1"/>
</dbReference>
<dbReference type="EMBL" id="PGOL01006308">
    <property type="protein sequence ID" value="PKI33815.1"/>
    <property type="molecule type" value="Genomic_DNA"/>
</dbReference>
<reference evidence="1 2" key="1">
    <citation type="submission" date="2017-11" db="EMBL/GenBank/DDBJ databases">
        <title>De-novo sequencing of pomegranate (Punica granatum L.) genome.</title>
        <authorList>
            <person name="Akparov Z."/>
            <person name="Amiraslanov A."/>
            <person name="Hajiyeva S."/>
            <person name="Abbasov M."/>
            <person name="Kaur K."/>
            <person name="Hamwieh A."/>
            <person name="Solovyev V."/>
            <person name="Salamov A."/>
            <person name="Braich B."/>
            <person name="Kosarev P."/>
            <person name="Mahmoud A."/>
            <person name="Hajiyev E."/>
            <person name="Babayeva S."/>
            <person name="Izzatullayeva V."/>
            <person name="Mammadov A."/>
            <person name="Mammadov A."/>
            <person name="Sharifova S."/>
            <person name="Ojaghi J."/>
            <person name="Eynullazada K."/>
            <person name="Bayramov B."/>
            <person name="Abdulazimova A."/>
            <person name="Shahmuradov I."/>
        </authorList>
    </citation>
    <scope>NUCLEOTIDE SEQUENCE [LARGE SCALE GENOMIC DNA]</scope>
    <source>
        <strain evidence="2">cv. AG2017</strain>
        <tissue evidence="1">Leaf</tissue>
    </source>
</reference>
<sequence>IASRAYTNSQQRVTRKAKAKSCLYAAVSATLFTRIMRLQSAKAIWDYLKTEYEGDEKIRGMKVLNLMREFERLQMNESETAKQFADKLVEIANKILVLGTDLSEARLVQKLLVSVPERYEATIASLENTKELSDLKFAEVLSALQAPEHRRMMRIEEPVEGALQAKVKQGNLANNQGSTSSDAGDG</sequence>
<keyword evidence="2" id="KW-1185">Reference proteome</keyword>
<dbReference type="AlphaFoldDB" id="A0A2I0HQ26"/>
<proteinExistence type="predicted"/>